<dbReference type="Proteomes" id="UP000504724">
    <property type="component" value="Chromosome"/>
</dbReference>
<dbReference type="KEGG" id="txa:HQN79_00640"/>
<evidence type="ECO:0000313" key="4">
    <source>
        <dbReference type="EMBL" id="QKI88183.1"/>
    </source>
</evidence>
<keyword evidence="1" id="KW-0175">Coiled coil</keyword>
<dbReference type="RefSeq" id="WP_173283774.1">
    <property type="nucleotide sequence ID" value="NZ_CP054020.1"/>
</dbReference>
<proteinExistence type="predicted"/>
<keyword evidence="3" id="KW-1133">Transmembrane helix</keyword>
<name>A0A7D4SR86_9GAMM</name>
<evidence type="ECO:0000256" key="3">
    <source>
        <dbReference type="SAM" id="Phobius"/>
    </source>
</evidence>
<sequence length="426" mass="47578">MSDTQNNKSDSEIIEAEVISESDATRGAERKEKGTGQYRSTKHAEKPPEGLISRIKHLLLHFAFAIAVILALIFLYSEQSWLSSRFATVDGDLQTLDQKIRQAQVIAADAEKARQEQLQSIETLSKQISQIKASIEENTAVTPDSLAKLRQQLEAQFEQKLSALPKASTDSVDKPAAIEEGRIEALEVKLAALQSEQIALEDKQAQPASMDKKVEPLSLDELKTWAIKINTQWLLQVPQEQIEQQLLAFKQALQVMPVATSNSLSLLLEQDLMQLKEQQVAAQQQKPSVAPLRQLIEQMPVPKTDFQGESGQLPAEQSAWGALLEKFSGLIKIQKRESEQVSHVEALMLHEVIQQRLLMEIDRLDYALQIGSEPMLKRSIERLQTVVAGQAPQIAEEFKAALVPVKSLRGWQRQPLLITQIAAVNQ</sequence>
<feature type="transmembrane region" description="Helical" evidence="3">
    <location>
        <begin position="58"/>
        <end position="76"/>
    </location>
</feature>
<keyword evidence="3" id="KW-0812">Transmembrane</keyword>
<evidence type="ECO:0000256" key="2">
    <source>
        <dbReference type="SAM" id="MobiDB-lite"/>
    </source>
</evidence>
<reference evidence="4 5" key="1">
    <citation type="submission" date="2020-05" db="EMBL/GenBank/DDBJ databases">
        <title>Thiomicrorhabdus sediminis sp.nov. and Thiomicrorhabdus xiamenensis sp.nov., novel sulfur-oxidizing bacteria isolated from coastal sediment.</title>
        <authorList>
            <person name="Liu X."/>
        </authorList>
    </citation>
    <scope>NUCLEOTIDE SEQUENCE [LARGE SCALE GENOMIC DNA]</scope>
    <source>
        <strain evidence="4 5">G2</strain>
    </source>
</reference>
<feature type="coiled-coil region" evidence="1">
    <location>
        <begin position="176"/>
        <end position="203"/>
    </location>
</feature>
<protein>
    <submittedName>
        <fullName evidence="4">Uncharacterized protein</fullName>
    </submittedName>
</protein>
<evidence type="ECO:0000313" key="5">
    <source>
        <dbReference type="Proteomes" id="UP000504724"/>
    </source>
</evidence>
<feature type="coiled-coil region" evidence="1">
    <location>
        <begin position="93"/>
        <end position="127"/>
    </location>
</feature>
<organism evidence="4 5">
    <name type="scientific">Thiomicrorhabdus xiamenensis</name>
    <dbReference type="NCBI Taxonomy" id="2739063"/>
    <lineage>
        <taxon>Bacteria</taxon>
        <taxon>Pseudomonadati</taxon>
        <taxon>Pseudomonadota</taxon>
        <taxon>Gammaproteobacteria</taxon>
        <taxon>Thiotrichales</taxon>
        <taxon>Piscirickettsiaceae</taxon>
        <taxon>Thiomicrorhabdus</taxon>
    </lineage>
</organism>
<accession>A0A7D4SR86</accession>
<evidence type="ECO:0000256" key="1">
    <source>
        <dbReference type="SAM" id="Coils"/>
    </source>
</evidence>
<feature type="region of interest" description="Disordered" evidence="2">
    <location>
        <begin position="1"/>
        <end position="46"/>
    </location>
</feature>
<keyword evidence="3" id="KW-0472">Membrane</keyword>
<dbReference type="AlphaFoldDB" id="A0A7D4SR86"/>
<feature type="compositionally biased region" description="Basic and acidic residues" evidence="2">
    <location>
        <begin position="23"/>
        <end position="34"/>
    </location>
</feature>
<dbReference type="EMBL" id="CP054020">
    <property type="protein sequence ID" value="QKI88183.1"/>
    <property type="molecule type" value="Genomic_DNA"/>
</dbReference>
<gene>
    <name evidence="4" type="ORF">HQN79_00640</name>
</gene>
<keyword evidence="5" id="KW-1185">Reference proteome</keyword>